<dbReference type="Proteomes" id="UP001057291">
    <property type="component" value="Unassembled WGS sequence"/>
</dbReference>
<evidence type="ECO:0000259" key="7">
    <source>
        <dbReference type="Pfam" id="PF04138"/>
    </source>
</evidence>
<evidence type="ECO:0000256" key="3">
    <source>
        <dbReference type="ARBA" id="ARBA00022692"/>
    </source>
</evidence>
<dbReference type="InterPro" id="IPR007267">
    <property type="entry name" value="GtrA_DPMS_TM"/>
</dbReference>
<keyword evidence="3 6" id="KW-0812">Transmembrane</keyword>
<evidence type="ECO:0000256" key="6">
    <source>
        <dbReference type="SAM" id="Phobius"/>
    </source>
</evidence>
<dbReference type="InterPro" id="IPR051401">
    <property type="entry name" value="GtrA_CellWall_Glycosyl"/>
</dbReference>
<evidence type="ECO:0000313" key="9">
    <source>
        <dbReference type="Proteomes" id="UP001057291"/>
    </source>
</evidence>
<name>A0AAV4LGP4_9BACL</name>
<keyword evidence="5 6" id="KW-0472">Membrane</keyword>
<feature type="transmembrane region" description="Helical" evidence="6">
    <location>
        <begin position="84"/>
        <end position="102"/>
    </location>
</feature>
<evidence type="ECO:0000256" key="4">
    <source>
        <dbReference type="ARBA" id="ARBA00022989"/>
    </source>
</evidence>
<comment type="similarity">
    <text evidence="2">Belongs to the GtrA family.</text>
</comment>
<evidence type="ECO:0000256" key="1">
    <source>
        <dbReference type="ARBA" id="ARBA00004141"/>
    </source>
</evidence>
<sequence>MKSLIKPTMTIQNVRSIVLFSLVGLSNTFVDTVVFFVLYHWFSHDYLLIQGISYSCGMVNSYLLNKYWTFQKKSVPSGAEILKFITVNALAFSVSFISLYILDSRYGFHMFFSKTFATIMAMGVNYTGSRLWVFKDAHSI</sequence>
<comment type="caution">
    <text evidence="8">The sequence shown here is derived from an EMBL/GenBank/DDBJ whole genome shotgun (WGS) entry which is preliminary data.</text>
</comment>
<evidence type="ECO:0000256" key="5">
    <source>
        <dbReference type="ARBA" id="ARBA00023136"/>
    </source>
</evidence>
<feature type="transmembrane region" description="Helical" evidence="6">
    <location>
        <begin position="16"/>
        <end position="41"/>
    </location>
</feature>
<comment type="subcellular location">
    <subcellularLocation>
        <location evidence="1">Membrane</location>
        <topology evidence="1">Multi-pass membrane protein</topology>
    </subcellularLocation>
</comment>
<organism evidence="8 9">
    <name type="scientific">Collibacillus ludicampi</name>
    <dbReference type="NCBI Taxonomy" id="2771369"/>
    <lineage>
        <taxon>Bacteria</taxon>
        <taxon>Bacillati</taxon>
        <taxon>Bacillota</taxon>
        <taxon>Bacilli</taxon>
        <taxon>Bacillales</taxon>
        <taxon>Alicyclobacillaceae</taxon>
        <taxon>Collibacillus</taxon>
    </lineage>
</organism>
<reference evidence="8" key="1">
    <citation type="journal article" date="2023" name="Int. J. Syst. Evol. Microbiol.">
        <title>Collibacillus ludicampi gen. nov., sp. nov., a new soil bacterium of the family Alicyclobacillaceae.</title>
        <authorList>
            <person name="Jojima T."/>
            <person name="Ioku Y."/>
            <person name="Fukuta Y."/>
            <person name="Shirasaka N."/>
            <person name="Matsumura Y."/>
            <person name="Mori M."/>
        </authorList>
    </citation>
    <scope>NUCLEOTIDE SEQUENCE</scope>
    <source>
        <strain evidence="8">TP075</strain>
    </source>
</reference>
<dbReference type="EMBL" id="BOQE01000001">
    <property type="protein sequence ID" value="GIM46617.1"/>
    <property type="molecule type" value="Genomic_DNA"/>
</dbReference>
<gene>
    <name evidence="8" type="ORF">DNHGIG_21660</name>
</gene>
<dbReference type="PANTHER" id="PTHR38459:SF1">
    <property type="entry name" value="PROPHAGE BACTOPRENOL-LINKED GLUCOSE TRANSLOCASE HOMOLOG"/>
    <property type="match status" value="1"/>
</dbReference>
<keyword evidence="9" id="KW-1185">Reference proteome</keyword>
<protein>
    <submittedName>
        <fullName evidence="8">GtrA-like protein</fullName>
    </submittedName>
</protein>
<proteinExistence type="inferred from homology"/>
<feature type="domain" description="GtrA/DPMS transmembrane" evidence="7">
    <location>
        <begin position="20"/>
        <end position="134"/>
    </location>
</feature>
<keyword evidence="4 6" id="KW-1133">Transmembrane helix</keyword>
<dbReference type="GO" id="GO:0000271">
    <property type="term" value="P:polysaccharide biosynthetic process"/>
    <property type="evidence" value="ECO:0007669"/>
    <property type="project" value="InterPro"/>
</dbReference>
<evidence type="ECO:0000256" key="2">
    <source>
        <dbReference type="ARBA" id="ARBA00009399"/>
    </source>
</evidence>
<feature type="transmembrane region" description="Helical" evidence="6">
    <location>
        <begin position="47"/>
        <end position="64"/>
    </location>
</feature>
<evidence type="ECO:0000313" key="8">
    <source>
        <dbReference type="EMBL" id="GIM46617.1"/>
    </source>
</evidence>
<accession>A0AAV4LGP4</accession>
<dbReference type="GO" id="GO:0005886">
    <property type="term" value="C:plasma membrane"/>
    <property type="evidence" value="ECO:0007669"/>
    <property type="project" value="TreeGrafter"/>
</dbReference>
<dbReference type="PANTHER" id="PTHR38459">
    <property type="entry name" value="PROPHAGE BACTOPRENOL-LINKED GLUCOSE TRANSLOCASE HOMOLOG"/>
    <property type="match status" value="1"/>
</dbReference>
<dbReference type="AlphaFoldDB" id="A0AAV4LGP4"/>
<dbReference type="Pfam" id="PF04138">
    <property type="entry name" value="GtrA_DPMS_TM"/>
    <property type="match status" value="1"/>
</dbReference>